<comment type="caution">
    <text evidence="1">The sequence shown here is derived from an EMBL/GenBank/DDBJ whole genome shotgun (WGS) entry which is preliminary data.</text>
</comment>
<reference evidence="1 2" key="1">
    <citation type="submission" date="2019-01" db="EMBL/GenBank/DDBJ databases">
        <title>Novel species of Nocardioides.</title>
        <authorList>
            <person name="Liu Q."/>
            <person name="X Y.-H."/>
        </authorList>
    </citation>
    <scope>NUCLEOTIDE SEQUENCE [LARGE SCALE GENOMIC DNA]</scope>
    <source>
        <strain evidence="1 2">HLT2-9</strain>
    </source>
</reference>
<dbReference type="InterPro" id="IPR036188">
    <property type="entry name" value="FAD/NAD-bd_sf"/>
</dbReference>
<sequence>MPHAVVLGGSMIGAATALLLERSGWQVTVVDAEHSRLRDDDVTHRAGAPHAVHAHGFMSRTRVELTTRLPDVWAALLDAGVEEVPLAAMVPPSLHDGGRPGDDDVTSARMRRHVTDRALARALDRSAVRLVEARATGLVLGSGKALPRVLGLGLADGSAMTGDLVVDAGGRRSPVSGWLRAAGIVQPERHDESIARYYSRHYRVTGGRPPLNVGFADVHRFACHVQLMFLGDSGTAMVALAAHDDDPVLKTLRHAGAYDAVLGANDAFAAWREVLEPTTDVFCLGAFDNRMRSLVADGEPVVRGLSQLGDALATTNPTRGRGVSMGLMAAGHLADVLAAHEDKDDVALAFEAWRDRVLAVVYRECAATDVTASRQLSAGLAGRSIPSNAPAVEIPEDHAFTAAELERAAGLDADLFRVFLRATALLDDDRRVLSPEVAADVRRVLDAAGPSTPDRPRPTDGLHDRETLARLLAPWQ</sequence>
<gene>
    <name evidence="1" type="ORF">EUA94_07415</name>
</gene>
<dbReference type="Gene3D" id="3.50.50.60">
    <property type="entry name" value="FAD/NAD(P)-binding domain"/>
    <property type="match status" value="1"/>
</dbReference>
<protein>
    <recommendedName>
        <fullName evidence="3">FAD-dependent oxidoreductase</fullName>
    </recommendedName>
</protein>
<dbReference type="Proteomes" id="UP000291101">
    <property type="component" value="Unassembled WGS sequence"/>
</dbReference>
<evidence type="ECO:0000313" key="1">
    <source>
        <dbReference type="EMBL" id="RYC12492.1"/>
    </source>
</evidence>
<organism evidence="1 2">
    <name type="scientific">Nocardioides zhouii</name>
    <dbReference type="NCBI Taxonomy" id="1168729"/>
    <lineage>
        <taxon>Bacteria</taxon>
        <taxon>Bacillati</taxon>
        <taxon>Actinomycetota</taxon>
        <taxon>Actinomycetes</taxon>
        <taxon>Propionibacteriales</taxon>
        <taxon>Nocardioidaceae</taxon>
        <taxon>Nocardioides</taxon>
    </lineage>
</organism>
<evidence type="ECO:0008006" key="3">
    <source>
        <dbReference type="Google" id="ProtNLM"/>
    </source>
</evidence>
<accession>A0A4Q2T202</accession>
<evidence type="ECO:0000313" key="2">
    <source>
        <dbReference type="Proteomes" id="UP000291101"/>
    </source>
</evidence>
<proteinExistence type="predicted"/>
<dbReference type="EMBL" id="SDWV01000006">
    <property type="protein sequence ID" value="RYC12492.1"/>
    <property type="molecule type" value="Genomic_DNA"/>
</dbReference>
<dbReference type="RefSeq" id="WP_129426235.1">
    <property type="nucleotide sequence ID" value="NZ_SDWV01000006.1"/>
</dbReference>
<name>A0A4Q2T202_9ACTN</name>
<dbReference type="OrthoDB" id="9790035at2"/>
<keyword evidence="2" id="KW-1185">Reference proteome</keyword>
<dbReference type="SUPFAM" id="SSF51905">
    <property type="entry name" value="FAD/NAD(P)-binding domain"/>
    <property type="match status" value="1"/>
</dbReference>
<dbReference type="AlphaFoldDB" id="A0A4Q2T202"/>